<accession>A0A0Q0YCB9</accession>
<dbReference type="Gene3D" id="3.40.30.10">
    <property type="entry name" value="Glutaredoxin"/>
    <property type="match status" value="1"/>
</dbReference>
<dbReference type="PATRIC" id="fig|1544416.3.peg.1875"/>
<dbReference type="GO" id="GO:0006950">
    <property type="term" value="P:response to stress"/>
    <property type="evidence" value="ECO:0007669"/>
    <property type="project" value="UniProtKB-ARBA"/>
</dbReference>
<dbReference type="RefSeq" id="WP_055122943.1">
    <property type="nucleotide sequence ID" value="NZ_LKST01000003.1"/>
</dbReference>
<dbReference type="AlphaFoldDB" id="A0A0Q0YCB9"/>
<sequence>MTAPDRFMYGAVDLSQVQAAAQARETPAGEVPALTEVSAANLEAAVLQRSAQVPVVVLVGTPRSPESEQLKVDLEALAQEAQRAFLVGYVDADRAPEVAQVFGVQVLPTVVAVAAGRPVTSFEGGQPREALAQWANALVAQLGGQLSGLPQEEAEAPEEQGGLSELDYAIAVAAQGHDEQAGQLFEALARDPQDTRAAAYLALFRRIQRRREVIEAEGDAVADTLARADAQAWAGNIEEAFDLALGLLGAGAKEQGKEHLLELFRLCDPADPAVAAARTRLASALF</sequence>
<dbReference type="GO" id="GO:0005737">
    <property type="term" value="C:cytoplasm"/>
    <property type="evidence" value="ECO:0007669"/>
    <property type="project" value="TreeGrafter"/>
</dbReference>
<evidence type="ECO:0000256" key="3">
    <source>
        <dbReference type="ARBA" id="ARBA00023284"/>
    </source>
</evidence>
<evidence type="ECO:0000259" key="4">
    <source>
        <dbReference type="PROSITE" id="PS51352"/>
    </source>
</evidence>
<evidence type="ECO:0000256" key="1">
    <source>
        <dbReference type="ARBA" id="ARBA00003318"/>
    </source>
</evidence>
<organism evidence="5 6">
    <name type="scientific">Corynebacterium oculi</name>
    <dbReference type="NCBI Taxonomy" id="1544416"/>
    <lineage>
        <taxon>Bacteria</taxon>
        <taxon>Bacillati</taxon>
        <taxon>Actinomycetota</taxon>
        <taxon>Actinomycetes</taxon>
        <taxon>Mycobacteriales</taxon>
        <taxon>Corynebacteriaceae</taxon>
        <taxon>Corynebacterium</taxon>
    </lineage>
</organism>
<feature type="domain" description="Thioredoxin" evidence="4">
    <location>
        <begin position="12"/>
        <end position="140"/>
    </location>
</feature>
<dbReference type="InterPro" id="IPR036249">
    <property type="entry name" value="Thioredoxin-like_sf"/>
</dbReference>
<dbReference type="Proteomes" id="UP000050517">
    <property type="component" value="Unassembled WGS sequence"/>
</dbReference>
<evidence type="ECO:0000256" key="2">
    <source>
        <dbReference type="ARBA" id="ARBA00008987"/>
    </source>
</evidence>
<keyword evidence="6" id="KW-1185">Reference proteome</keyword>
<dbReference type="PROSITE" id="PS51352">
    <property type="entry name" value="THIOREDOXIN_2"/>
    <property type="match status" value="1"/>
</dbReference>
<dbReference type="Gene3D" id="1.25.40.10">
    <property type="entry name" value="Tetratricopeptide repeat domain"/>
    <property type="match status" value="1"/>
</dbReference>
<reference evidence="5 6" key="1">
    <citation type="submission" date="2015-10" db="EMBL/GenBank/DDBJ databases">
        <title>Corynebacteirum lowii and Corynebacterium oculi species nova, derived from human clinical disease and and emended description of Corynebacterium mastiditis.</title>
        <authorList>
            <person name="Bernard K."/>
            <person name="Pacheco A.L."/>
            <person name="Mcdougall C."/>
            <person name="Burtx T."/>
            <person name="Weibe D."/>
            <person name="Tyler S."/>
            <person name="Olson A.B."/>
            <person name="Cnockaert M."/>
            <person name="Eguchi H."/>
            <person name="Kuwahara T."/>
            <person name="Nakayama-Imaohji H."/>
            <person name="Boudewijins M."/>
            <person name="Van Hoecke F."/>
            <person name="Bernier A.-M."/>
            <person name="Vandamme P."/>
        </authorList>
    </citation>
    <scope>NUCLEOTIDE SEQUENCE [LARGE SCALE GENOMIC DNA]</scope>
    <source>
        <strain evidence="5 6">NML 130210</strain>
    </source>
</reference>
<comment type="caution">
    <text evidence="5">The sequence shown here is derived from an EMBL/GenBank/DDBJ whole genome shotgun (WGS) entry which is preliminary data.</text>
</comment>
<dbReference type="GO" id="GO:0015035">
    <property type="term" value="F:protein-disulfide reductase activity"/>
    <property type="evidence" value="ECO:0007669"/>
    <property type="project" value="TreeGrafter"/>
</dbReference>
<dbReference type="SUPFAM" id="SSF52833">
    <property type="entry name" value="Thioredoxin-like"/>
    <property type="match status" value="1"/>
</dbReference>
<keyword evidence="3" id="KW-0676">Redox-active center</keyword>
<dbReference type="PANTHER" id="PTHR45663">
    <property type="entry name" value="GEO12009P1"/>
    <property type="match status" value="1"/>
</dbReference>
<dbReference type="PANTHER" id="PTHR45663:SF11">
    <property type="entry name" value="GEO12009P1"/>
    <property type="match status" value="1"/>
</dbReference>
<comment type="similarity">
    <text evidence="2">Belongs to the thioredoxin family.</text>
</comment>
<dbReference type="EMBL" id="LKST01000003">
    <property type="protein sequence ID" value="KQB83801.1"/>
    <property type="molecule type" value="Genomic_DNA"/>
</dbReference>
<dbReference type="CDD" id="cd02956">
    <property type="entry name" value="ybbN"/>
    <property type="match status" value="1"/>
</dbReference>
<dbReference type="InterPro" id="IPR011990">
    <property type="entry name" value="TPR-like_helical_dom_sf"/>
</dbReference>
<dbReference type="Pfam" id="PF14561">
    <property type="entry name" value="TPR_20"/>
    <property type="match status" value="1"/>
</dbReference>
<name>A0A0Q0YCB9_9CORY</name>
<comment type="function">
    <text evidence="1">Participates in various redox reactions through the reversible oxidation of its active center dithiol to a disulfide and catalyzes dithiol-disulfide exchange reactions.</text>
</comment>
<proteinExistence type="inferred from homology"/>
<dbReference type="STRING" id="1544416.Cocul_01874"/>
<protein>
    <submittedName>
        <fullName evidence="5">Thioredoxin</fullName>
    </submittedName>
</protein>
<dbReference type="InterPro" id="IPR013766">
    <property type="entry name" value="Thioredoxin_domain"/>
</dbReference>
<evidence type="ECO:0000313" key="6">
    <source>
        <dbReference type="Proteomes" id="UP000050517"/>
    </source>
</evidence>
<evidence type="ECO:0000313" key="5">
    <source>
        <dbReference type="EMBL" id="KQB83801.1"/>
    </source>
</evidence>
<dbReference type="OrthoDB" id="5181746at2"/>
<dbReference type="Pfam" id="PF00085">
    <property type="entry name" value="Thioredoxin"/>
    <property type="match status" value="1"/>
</dbReference>
<gene>
    <name evidence="5" type="ORF">Cocul_01874</name>
</gene>